<dbReference type="GeneID" id="3342434"/>
<evidence type="ECO:0000256" key="1">
    <source>
        <dbReference type="ARBA" id="ARBA00004328"/>
    </source>
</evidence>
<comment type="subcellular location">
    <subcellularLocation>
        <location evidence="1">Virion</location>
    </subcellularLocation>
</comment>
<organism evidence="6 7">
    <name type="scientific">Citrus sudden death-associated virus</name>
    <dbReference type="NCBI Taxonomy" id="312008"/>
    <lineage>
        <taxon>Viruses</taxon>
        <taxon>Riboviria</taxon>
        <taxon>Orthornavirae</taxon>
        <taxon>Kitrinoviricota</taxon>
        <taxon>Alsuviricetes</taxon>
        <taxon>Tymovirales</taxon>
        <taxon>Tymoviridae</taxon>
        <taxon>Marafivirus</taxon>
        <taxon>Marafivirus citri</taxon>
    </lineage>
</organism>
<dbReference type="RefSeq" id="YP_224219.1">
    <property type="nucleotide sequence ID" value="NC_006950.1"/>
</dbReference>
<dbReference type="SUPFAM" id="SSF88633">
    <property type="entry name" value="Positive stranded ssRNA viruses"/>
    <property type="match status" value="1"/>
</dbReference>
<name>Q5EGG4_9VIRU</name>
<dbReference type="Pfam" id="PF00983">
    <property type="entry name" value="Tymo_coat"/>
    <property type="match status" value="1"/>
</dbReference>
<dbReference type="InterPro" id="IPR000574">
    <property type="entry name" value="Tymo_coat"/>
</dbReference>
<dbReference type="InterPro" id="IPR029053">
    <property type="entry name" value="Viral_coat"/>
</dbReference>
<dbReference type="GO" id="GO:0005198">
    <property type="term" value="F:structural molecule activity"/>
    <property type="evidence" value="ECO:0007669"/>
    <property type="project" value="InterPro"/>
</dbReference>
<dbReference type="OrthoDB" id="15633at10239"/>
<feature type="compositionally biased region" description="Basic and acidic residues" evidence="4">
    <location>
        <begin position="12"/>
        <end position="21"/>
    </location>
</feature>
<evidence type="ECO:0000256" key="3">
    <source>
        <dbReference type="ARBA" id="ARBA00022844"/>
    </source>
</evidence>
<keyword evidence="2" id="KW-0167">Capsid protein</keyword>
<dbReference type="Gene3D" id="2.60.120.20">
    <property type="match status" value="1"/>
</dbReference>
<evidence type="ECO:0007829" key="8">
    <source>
        <dbReference type="PDB" id="7SQZ"/>
    </source>
</evidence>
<dbReference type="GO" id="GO:0019028">
    <property type="term" value="C:viral capsid"/>
    <property type="evidence" value="ECO:0007669"/>
    <property type="project" value="UniProtKB-KW"/>
</dbReference>
<evidence type="ECO:0000259" key="5">
    <source>
        <dbReference type="Pfam" id="PF00983"/>
    </source>
</evidence>
<accession>Q5EGG4</accession>
<keyword evidence="7" id="KW-1185">Reference proteome</keyword>
<sequence>MASDAQAGPAPSRDDRVDRQPRLPAAPRVAEVGLNAPSVDYPFQWVVASYDGSEAKNLSDDLSGSATLTKVMANYRHAELTSVELEVCPLAAAFSKPISVSAVWTIASISPASASETSYYGGRLFTVGGPVLMSSTTHLPADLTRLNPVLKGPVKYTDCPRFSYSVYSNGGTKGTNLCTIILRGVVRLSGPSGNLLA</sequence>
<dbReference type="SMR" id="Q5EGG4"/>
<dbReference type="PDB" id="7SQZ">
    <property type="method" value="EM"/>
    <property type="resolution" value="3.10 A"/>
    <property type="chains" value="A/B/C=1-197"/>
</dbReference>
<evidence type="ECO:0000256" key="2">
    <source>
        <dbReference type="ARBA" id="ARBA00022561"/>
    </source>
</evidence>
<keyword evidence="8" id="KW-0002">3D-structure</keyword>
<evidence type="ECO:0000256" key="4">
    <source>
        <dbReference type="SAM" id="MobiDB-lite"/>
    </source>
</evidence>
<feature type="region of interest" description="Disordered" evidence="4">
    <location>
        <begin position="1"/>
        <end position="21"/>
    </location>
</feature>
<dbReference type="Proteomes" id="UP000202458">
    <property type="component" value="Segment"/>
</dbReference>
<proteinExistence type="evidence at protein level"/>
<dbReference type="KEGG" id="vg:3342434"/>
<gene>
    <name evidence="6" type="ORF">CSDaVgp2</name>
</gene>
<evidence type="ECO:0000313" key="7">
    <source>
        <dbReference type="Proteomes" id="UP000202458"/>
    </source>
</evidence>
<dbReference type="EMBL" id="AY884005">
    <property type="protein sequence ID" value="AAW88344.1"/>
    <property type="molecule type" value="Genomic_RNA"/>
</dbReference>
<reference evidence="6 7" key="1">
    <citation type="journal article" date="2005" name="J. Virol.">
        <title>Identification and genomic characterization of a new virus (Tymoviridae family) associated with citrus sudden death disease.</title>
        <authorList>
            <person name="Maccheroni W."/>
            <person name="Alegria M.C."/>
            <person name="Greggio C.C."/>
            <person name="Piazza J.P."/>
            <person name="Kamla R.F."/>
            <person name="Zacharias P.R."/>
            <person name="Bar-Joseph M."/>
            <person name="Kitajima E.W."/>
            <person name="Assumpcao L.C."/>
            <person name="Camarotte G."/>
            <person name="Cardozo J."/>
            <person name="Casagrande E.C."/>
            <person name="Ferrari F."/>
            <person name="Franco S.F."/>
            <person name="Giachetto P.F."/>
            <person name="Girasol A."/>
            <person name="Jordao H. Jr"/>
            <person name="Silva V.H."/>
            <person name="Souza L.C."/>
            <person name="Aguilar-Vildoso C.I."/>
            <person name="Zanca A.S."/>
            <person name="Arruda P."/>
            <person name="Kitajima J.P."/>
            <person name="Reinach F.C."/>
            <person name="Ferro J.A."/>
            <person name="da Silva A.C."/>
        </authorList>
    </citation>
    <scope>NUCLEOTIDE SEQUENCE [LARGE SCALE GENOMIC DNA]</scope>
</reference>
<feature type="domain" description="Tymovirus coat protein" evidence="5">
    <location>
        <begin position="23"/>
        <end position="193"/>
    </location>
</feature>
<evidence type="ECO:0000313" key="6">
    <source>
        <dbReference type="EMBL" id="AAW88344.1"/>
    </source>
</evidence>
<keyword evidence="3" id="KW-0946">Virion</keyword>
<reference evidence="8" key="2">
    <citation type="journal article" date="2022" name="Biotechnol. Rep.">
        <title>Citrus sudden death-associated virus as a new expression vector for rapid &lt;i&gt;in planta&lt;/i&gt; production of heterologous proteins, chimeric virions, and virus-like particles.</title>
        <authorList>
            <person name="Matsumura E.E."/>
            <person name="Guo F."/>
            <person name="Boogers D."/>
            <person name="van Oevelen D."/>
            <person name="Vu S.T."/>
            <person name="Falk B.W."/>
        </authorList>
    </citation>
    <scope>STRUCTURE BY ELECTRON MICROSCOPY (3.10 ANGSTROMS)</scope>
</reference>
<protein>
    <submittedName>
        <fullName evidence="6">21 kDa capsid protein</fullName>
    </submittedName>
</protein>